<dbReference type="Proteomes" id="UP001183226">
    <property type="component" value="Unassembled WGS sequence"/>
</dbReference>
<dbReference type="RefSeq" id="WP_311545425.1">
    <property type="nucleotide sequence ID" value="NZ_JAVREK010000011.1"/>
</dbReference>
<sequence>MHDYTRIPATDLTPGDTIAILTPPYGIDAGTPHRTHAQPTPDTPTTTLIHLGRSYGNTDLTIVSRGSASRTVGLTLGPRTHVWRRPGTPIDVDTLPAPYVEHYPHGDGRPAGPRVCATCSAPADTGPCAVHGAHITPDGWRPVDRWAARAYRTYERTTKDRA</sequence>
<protein>
    <submittedName>
        <fullName evidence="1">Uncharacterized protein</fullName>
    </submittedName>
</protein>
<proteinExistence type="predicted"/>
<keyword evidence="2" id="KW-1185">Reference proteome</keyword>
<organism evidence="1 2">
    <name type="scientific">Streptomonospora wellingtoniae</name>
    <dbReference type="NCBI Taxonomy" id="3075544"/>
    <lineage>
        <taxon>Bacteria</taxon>
        <taxon>Bacillati</taxon>
        <taxon>Actinomycetota</taxon>
        <taxon>Actinomycetes</taxon>
        <taxon>Streptosporangiales</taxon>
        <taxon>Nocardiopsidaceae</taxon>
        <taxon>Streptomonospora</taxon>
    </lineage>
</organism>
<dbReference type="EMBL" id="JAVREK010000011">
    <property type="protein sequence ID" value="MDT0302940.1"/>
    <property type="molecule type" value="Genomic_DNA"/>
</dbReference>
<gene>
    <name evidence="1" type="ORF">RM446_12525</name>
</gene>
<comment type="caution">
    <text evidence="1">The sequence shown here is derived from an EMBL/GenBank/DDBJ whole genome shotgun (WGS) entry which is preliminary data.</text>
</comment>
<name>A0ABU2KUL0_9ACTN</name>
<evidence type="ECO:0000313" key="2">
    <source>
        <dbReference type="Proteomes" id="UP001183226"/>
    </source>
</evidence>
<accession>A0ABU2KUL0</accession>
<reference evidence="2" key="1">
    <citation type="submission" date="2023-07" db="EMBL/GenBank/DDBJ databases">
        <title>30 novel species of actinomycetes from the DSMZ collection.</title>
        <authorList>
            <person name="Nouioui I."/>
        </authorList>
    </citation>
    <scope>NUCLEOTIDE SEQUENCE [LARGE SCALE GENOMIC DNA]</scope>
    <source>
        <strain evidence="2">DSM 45055</strain>
    </source>
</reference>
<evidence type="ECO:0000313" key="1">
    <source>
        <dbReference type="EMBL" id="MDT0302940.1"/>
    </source>
</evidence>